<dbReference type="Pfam" id="PF06414">
    <property type="entry name" value="Zeta_toxin"/>
    <property type="match status" value="1"/>
</dbReference>
<feature type="region of interest" description="Disordered" evidence="3">
    <location>
        <begin position="68"/>
        <end position="91"/>
    </location>
</feature>
<dbReference type="RefSeq" id="WP_003480647.1">
    <property type="nucleotide sequence ID" value="NZ_LT604072.1"/>
</dbReference>
<evidence type="ECO:0000313" key="5">
    <source>
        <dbReference type="EMBL" id="SCB03270.1"/>
    </source>
</evidence>
<dbReference type="Gene3D" id="3.40.50.300">
    <property type="entry name" value="P-loop containing nucleotide triphosphate hydrolases"/>
    <property type="match status" value="1"/>
</dbReference>
<keyword evidence="1" id="KW-0547">Nucleotide-binding</keyword>
<dbReference type="SMR" id="A0A1C3TJW6"/>
<dbReference type="GO" id="GO:0005524">
    <property type="term" value="F:ATP binding"/>
    <property type="evidence" value="ECO:0007669"/>
    <property type="project" value="UniProtKB-KW"/>
</dbReference>
<keyword evidence="2" id="KW-0067">ATP-binding</keyword>
<evidence type="ECO:0000256" key="3">
    <source>
        <dbReference type="SAM" id="MobiDB-lite"/>
    </source>
</evidence>
<dbReference type="NCBIfam" id="NF041405">
    <property type="entry name" value="XopAJ"/>
    <property type="match status" value="1"/>
</dbReference>
<reference evidence="6" key="1">
    <citation type="submission" date="2016-07" db="EMBL/GenBank/DDBJ databases">
        <authorList>
            <person name="Jaenicke Sebastian"/>
        </authorList>
    </citation>
    <scope>NUCLEOTIDE SEQUENCE [LARGE SCALE GENOMIC DNA]</scope>
</reference>
<accession>A0A1C3TJW6</accession>
<sequence length="418" mass="45043">MKGKISNACKPDITPILVDGLASTATQGAADDSASRLPQQALLDGLQERPQALKKSNSADWSARTLPQWAPGPGTSSKALLIQSPPHPTSSDEMFGLGELPAPGKARWEYLTKTENWHPERQELHSRLLSQARTASLRLAESIESDGYPPTLFALRGNTATGKTRIATKTIPVLANALKKSSGGGCINPDIFKRSLAESQGEAMKLSSAQVHAESCVLADRLENELRSQRTTSGAMASILVDKRLANTHEVDSYVSLAKETGRKVELCDIDAPLERSLMGVLQRSPGGDDPRPPYVAVANGFSTVRSNRLDVIDRFLSNPTLGSYRLFGTNEKGEKVMVASVADGELSIHDPQLYESITAPEDFNSGDKGEQVIDTALIDRLSNSIDDPKRATDARAALEKYKGMTWSNALAAHSSLI</sequence>
<protein>
    <submittedName>
        <fullName evidence="5">Putative type III effector protein XopAJ class</fullName>
    </submittedName>
</protein>
<dbReference type="InterPro" id="IPR027417">
    <property type="entry name" value="P-loop_NTPase"/>
</dbReference>
<dbReference type="EMBL" id="LT604072">
    <property type="protein sequence ID" value="SCB03270.1"/>
    <property type="molecule type" value="Genomic_DNA"/>
</dbReference>
<evidence type="ECO:0000256" key="1">
    <source>
        <dbReference type="ARBA" id="ARBA00022741"/>
    </source>
</evidence>
<name>A0A1C3TJW6_XANCT</name>
<evidence type="ECO:0000256" key="2">
    <source>
        <dbReference type="ARBA" id="ARBA00022840"/>
    </source>
</evidence>
<dbReference type="Proteomes" id="UP000093071">
    <property type="component" value="Chromosome I"/>
</dbReference>
<feature type="domain" description="Zeta toxin" evidence="4">
    <location>
        <begin position="148"/>
        <end position="285"/>
    </location>
</feature>
<evidence type="ECO:0000259" key="4">
    <source>
        <dbReference type="Pfam" id="PF06414"/>
    </source>
</evidence>
<dbReference type="PATRIC" id="fig|1261556.5.peg.479"/>
<proteinExistence type="predicted"/>
<dbReference type="AlphaFoldDB" id="A0A1C3TJW6"/>
<evidence type="ECO:0000313" key="6">
    <source>
        <dbReference type="Proteomes" id="UP000093071"/>
    </source>
</evidence>
<dbReference type="InterPro" id="IPR010488">
    <property type="entry name" value="Zeta_toxin_domain"/>
</dbReference>
<organism evidence="5 6">
    <name type="scientific">Xanthomonas translucens pv. translucens DSM 18974</name>
    <dbReference type="NCBI Taxonomy" id="1261556"/>
    <lineage>
        <taxon>Bacteria</taxon>
        <taxon>Pseudomonadati</taxon>
        <taxon>Pseudomonadota</taxon>
        <taxon>Gammaproteobacteria</taxon>
        <taxon>Lysobacterales</taxon>
        <taxon>Lysobacteraceae</taxon>
        <taxon>Xanthomonas</taxon>
        <taxon>Xanthomonas translucens group</taxon>
    </lineage>
</organism>
<dbReference type="CDD" id="cd21417">
    <property type="entry name" value="AvrRxo1"/>
    <property type="match status" value="1"/>
</dbReference>
<gene>
    <name evidence="5" type="ORF">BN444_03637</name>
</gene>
<dbReference type="GO" id="GO:0016301">
    <property type="term" value="F:kinase activity"/>
    <property type="evidence" value="ECO:0007669"/>
    <property type="project" value="InterPro"/>
</dbReference>